<dbReference type="InterPro" id="IPR006047">
    <property type="entry name" value="GH13_cat_dom"/>
</dbReference>
<dbReference type="PANTHER" id="PTHR10357">
    <property type="entry name" value="ALPHA-AMYLASE FAMILY MEMBER"/>
    <property type="match status" value="1"/>
</dbReference>
<dbReference type="OrthoDB" id="1740265at2759"/>
<dbReference type="InterPro" id="IPR017853">
    <property type="entry name" value="GH"/>
</dbReference>
<name>A0A6A6WP92_9PLEO</name>
<dbReference type="GO" id="GO:0004575">
    <property type="term" value="F:sucrose alpha-glucosidase activity"/>
    <property type="evidence" value="ECO:0007669"/>
    <property type="project" value="TreeGrafter"/>
</dbReference>
<evidence type="ECO:0000313" key="7">
    <source>
        <dbReference type="Proteomes" id="UP000799757"/>
    </source>
</evidence>
<keyword evidence="7" id="KW-1185">Reference proteome</keyword>
<protein>
    <submittedName>
        <fullName evidence="6">Glycoside hydrolase family 13 protein</fullName>
    </submittedName>
</protein>
<dbReference type="PANTHER" id="PTHR10357:SF232">
    <property type="entry name" value="GLYCOSYL HYDROLASE FAMILY 13 CATALYTIC DOMAIN-CONTAINING PROTEIN"/>
    <property type="match status" value="1"/>
</dbReference>
<keyword evidence="4" id="KW-0462">Maltose metabolism</keyword>
<dbReference type="SUPFAM" id="SSF51011">
    <property type="entry name" value="Glycosyl hydrolase domain"/>
    <property type="match status" value="1"/>
</dbReference>
<keyword evidence="3" id="KW-0326">Glycosidase</keyword>
<reference evidence="6" key="1">
    <citation type="journal article" date="2020" name="Stud. Mycol.">
        <title>101 Dothideomycetes genomes: a test case for predicting lifestyles and emergence of pathogens.</title>
        <authorList>
            <person name="Haridas S."/>
            <person name="Albert R."/>
            <person name="Binder M."/>
            <person name="Bloem J."/>
            <person name="Labutti K."/>
            <person name="Salamov A."/>
            <person name="Andreopoulos B."/>
            <person name="Baker S."/>
            <person name="Barry K."/>
            <person name="Bills G."/>
            <person name="Bluhm B."/>
            <person name="Cannon C."/>
            <person name="Castanera R."/>
            <person name="Culley D."/>
            <person name="Daum C."/>
            <person name="Ezra D."/>
            <person name="Gonzalez J."/>
            <person name="Henrissat B."/>
            <person name="Kuo A."/>
            <person name="Liang C."/>
            <person name="Lipzen A."/>
            <person name="Lutzoni F."/>
            <person name="Magnuson J."/>
            <person name="Mondo S."/>
            <person name="Nolan M."/>
            <person name="Ohm R."/>
            <person name="Pangilinan J."/>
            <person name="Park H.-J."/>
            <person name="Ramirez L."/>
            <person name="Alfaro M."/>
            <person name="Sun H."/>
            <person name="Tritt A."/>
            <person name="Yoshinaga Y."/>
            <person name="Zwiers L.-H."/>
            <person name="Turgeon B."/>
            <person name="Goodwin S."/>
            <person name="Spatafora J."/>
            <person name="Crous P."/>
            <person name="Grigoriev I."/>
        </authorList>
    </citation>
    <scope>NUCLEOTIDE SEQUENCE</scope>
    <source>
        <strain evidence="6">CBS 109.77</strain>
    </source>
</reference>
<organism evidence="6 7">
    <name type="scientific">Melanomma pulvis-pyrius CBS 109.77</name>
    <dbReference type="NCBI Taxonomy" id="1314802"/>
    <lineage>
        <taxon>Eukaryota</taxon>
        <taxon>Fungi</taxon>
        <taxon>Dikarya</taxon>
        <taxon>Ascomycota</taxon>
        <taxon>Pezizomycotina</taxon>
        <taxon>Dothideomycetes</taxon>
        <taxon>Pleosporomycetidae</taxon>
        <taxon>Pleosporales</taxon>
        <taxon>Melanommataceae</taxon>
        <taxon>Melanomma</taxon>
    </lineage>
</organism>
<dbReference type="Gene3D" id="2.60.40.1180">
    <property type="entry name" value="Golgi alpha-mannosidase II"/>
    <property type="match status" value="1"/>
</dbReference>
<dbReference type="AlphaFoldDB" id="A0A6A6WP92"/>
<dbReference type="GO" id="GO:0005987">
    <property type="term" value="P:sucrose catabolic process"/>
    <property type="evidence" value="ECO:0007669"/>
    <property type="project" value="TreeGrafter"/>
</dbReference>
<dbReference type="Pfam" id="PF00128">
    <property type="entry name" value="Alpha-amylase"/>
    <property type="match status" value="1"/>
</dbReference>
<evidence type="ECO:0000256" key="3">
    <source>
        <dbReference type="ARBA" id="ARBA00023295"/>
    </source>
</evidence>
<evidence type="ECO:0000256" key="1">
    <source>
        <dbReference type="ARBA" id="ARBA00008061"/>
    </source>
</evidence>
<dbReference type="GO" id="GO:0004574">
    <property type="term" value="F:oligo-1,6-glucosidase activity"/>
    <property type="evidence" value="ECO:0007669"/>
    <property type="project" value="TreeGrafter"/>
</dbReference>
<dbReference type="GO" id="GO:0004556">
    <property type="term" value="F:alpha-amylase activity"/>
    <property type="evidence" value="ECO:0007669"/>
    <property type="project" value="TreeGrafter"/>
</dbReference>
<dbReference type="FunFam" id="3.20.20.80:FF:000087">
    <property type="entry name" value="Oligo-1,6-glucosidase IMA1"/>
    <property type="match status" value="1"/>
</dbReference>
<comment type="similarity">
    <text evidence="1">Belongs to the glycosyl hydrolase 13 family.</text>
</comment>
<dbReference type="Gene3D" id="3.90.400.10">
    <property type="entry name" value="Oligo-1,6-glucosidase, Domain 2"/>
    <property type="match status" value="1"/>
</dbReference>
<dbReference type="GO" id="GO:0000025">
    <property type="term" value="P:maltose catabolic process"/>
    <property type="evidence" value="ECO:0007669"/>
    <property type="project" value="TreeGrafter"/>
</dbReference>
<proteinExistence type="inferred from homology"/>
<gene>
    <name evidence="6" type="ORF">K505DRAFT_380594</name>
</gene>
<dbReference type="InterPro" id="IPR013780">
    <property type="entry name" value="Glyco_hydro_b"/>
</dbReference>
<dbReference type="InterPro" id="IPR045857">
    <property type="entry name" value="O16G_dom_2"/>
</dbReference>
<dbReference type="SMART" id="SM00642">
    <property type="entry name" value="Aamy"/>
    <property type="match status" value="1"/>
</dbReference>
<evidence type="ECO:0000256" key="4">
    <source>
        <dbReference type="ARBA" id="ARBA00026248"/>
    </source>
</evidence>
<evidence type="ECO:0000256" key="2">
    <source>
        <dbReference type="ARBA" id="ARBA00022801"/>
    </source>
</evidence>
<dbReference type="CDD" id="cd11333">
    <property type="entry name" value="AmyAc_SI_OligoGlu_DGase"/>
    <property type="match status" value="1"/>
</dbReference>
<keyword evidence="2 6" id="KW-0378">Hydrolase</keyword>
<evidence type="ECO:0000259" key="5">
    <source>
        <dbReference type="SMART" id="SM00642"/>
    </source>
</evidence>
<dbReference type="FunFam" id="3.90.400.10:FF:000004">
    <property type="entry name" value="Oligo-1,6-glucosidase"/>
    <property type="match status" value="1"/>
</dbReference>
<dbReference type="EMBL" id="MU002607">
    <property type="protein sequence ID" value="KAF2785922.1"/>
    <property type="molecule type" value="Genomic_DNA"/>
</dbReference>
<dbReference type="SUPFAM" id="SSF51445">
    <property type="entry name" value="(Trans)glycosidases"/>
    <property type="match status" value="1"/>
</dbReference>
<sequence>MSTTDSEIRYAWWKEALVYQIYPASFLDSNGDGWGDIAGIISKLDYLKDLGVDVMWLSPIFQSPRVDMGYDISDYTAIDPLYGTLEDVDLLISEMGKRRMKLMMDCVFNHTSDQHQWFMESRSSTTHPKRDYYIWKPPKLDEAGNRMPPNNWASILGGANSAWAWDEDTQEYYLALFTPAQPDLNWENPELRKEIYNIQRFWLDRGACGFRMDVINLISKHPDFPDAEVTAEGKYQSGFKFYANGPRMHEYLQEMNKEVLSQYSTMTVGEMPHIYDNEEILRTVGADAGELNMIFIFDVVDIDGDPKTGNAKCLYPWTAKDLGAIISKWQRIMFDRNGWNTVWCENHDTPRSLTRYCDDSDKYRELGAKLLALMLTTLGGTLFVFQGQELGLRNIPPEWDLDEYKDVGSISYWEKMNSLYPGDKAKLAEARKVLQRKARDNTRIPMQWTSEAPNAGFCPPDITPWMRVNDDYPSINAAAQIHPISETRSGSLSVREFWKRRLADRKANKELFVYGDFGLIGKADDDTILAYKRFSNAEAAIVVLNFSGERVEWEVPEDVRVRAWETGNYATGLQEVPNRGRILLRPWEALLGRFDR</sequence>
<dbReference type="Gene3D" id="3.20.20.80">
    <property type="entry name" value="Glycosidases"/>
    <property type="match status" value="1"/>
</dbReference>
<dbReference type="GO" id="GO:0033934">
    <property type="term" value="F:glucan 1,4-alpha-maltotriohydrolase activity"/>
    <property type="evidence" value="ECO:0007669"/>
    <property type="project" value="TreeGrafter"/>
</dbReference>
<dbReference type="FunFam" id="3.20.20.80:FF:000064">
    <property type="entry name" value="Oligo-1,6-glucosidase"/>
    <property type="match status" value="1"/>
</dbReference>
<feature type="domain" description="Glycosyl hydrolase family 13 catalytic" evidence="5">
    <location>
        <begin position="20"/>
        <end position="431"/>
    </location>
</feature>
<accession>A0A6A6WP92</accession>
<dbReference type="Proteomes" id="UP000799757">
    <property type="component" value="Unassembled WGS sequence"/>
</dbReference>
<evidence type="ECO:0000313" key="6">
    <source>
        <dbReference type="EMBL" id="KAF2785922.1"/>
    </source>
</evidence>